<name>A0ABT3QC38_9PROT</name>
<keyword evidence="3" id="KW-0997">Cell inner membrane</keyword>
<dbReference type="RefSeq" id="WP_086554809.1">
    <property type="nucleotide sequence ID" value="NZ_JAERKX010000015.1"/>
</dbReference>
<evidence type="ECO:0000256" key="1">
    <source>
        <dbReference type="ARBA" id="ARBA00004651"/>
    </source>
</evidence>
<evidence type="ECO:0000256" key="10">
    <source>
        <dbReference type="ARBA" id="ARBA00035120"/>
    </source>
</evidence>
<dbReference type="Proteomes" id="UP001301152">
    <property type="component" value="Unassembled WGS sequence"/>
</dbReference>
<proteinExistence type="inferred from homology"/>
<accession>A0ABT3QC38</accession>
<feature type="transmembrane region" description="Helical" evidence="12">
    <location>
        <begin position="62"/>
        <end position="83"/>
    </location>
</feature>
<evidence type="ECO:0000256" key="4">
    <source>
        <dbReference type="ARBA" id="ARBA00022692"/>
    </source>
</evidence>
<comment type="activity regulation">
    <text evidence="12">Na(+) is not transported, but it plays an essential structural role and its presence is essential for fluoride channel function.</text>
</comment>
<comment type="catalytic activity">
    <reaction evidence="11">
        <text>fluoride(in) = fluoride(out)</text>
        <dbReference type="Rhea" id="RHEA:76159"/>
        <dbReference type="ChEBI" id="CHEBI:17051"/>
    </reaction>
    <physiologicalReaction direction="left-to-right" evidence="11">
        <dbReference type="Rhea" id="RHEA:76160"/>
    </physiologicalReaction>
</comment>
<evidence type="ECO:0000256" key="6">
    <source>
        <dbReference type="ARBA" id="ARBA00023053"/>
    </source>
</evidence>
<feature type="binding site" evidence="12">
    <location>
        <position position="73"/>
    </location>
    <ligand>
        <name>Na(+)</name>
        <dbReference type="ChEBI" id="CHEBI:29101"/>
        <note>structural</note>
    </ligand>
</feature>
<evidence type="ECO:0000256" key="9">
    <source>
        <dbReference type="ARBA" id="ARBA00023303"/>
    </source>
</evidence>
<feature type="transmembrane region" description="Helical" evidence="12">
    <location>
        <begin position="28"/>
        <end position="50"/>
    </location>
</feature>
<keyword evidence="12" id="KW-0813">Transport</keyword>
<keyword evidence="9 12" id="KW-0407">Ion channel</keyword>
<comment type="caution">
    <text evidence="13">The sequence shown here is derived from an EMBL/GenBank/DDBJ whole genome shotgun (WGS) entry which is preliminary data.</text>
</comment>
<feature type="binding site" evidence="12">
    <location>
        <position position="70"/>
    </location>
    <ligand>
        <name>Na(+)</name>
        <dbReference type="ChEBI" id="CHEBI:29101"/>
        <note>structural</note>
    </ligand>
</feature>
<keyword evidence="7 12" id="KW-0406">Ion transport</keyword>
<evidence type="ECO:0000313" key="14">
    <source>
        <dbReference type="Proteomes" id="UP001301152"/>
    </source>
</evidence>
<evidence type="ECO:0000256" key="8">
    <source>
        <dbReference type="ARBA" id="ARBA00023136"/>
    </source>
</evidence>
<keyword evidence="14" id="KW-1185">Reference proteome</keyword>
<feature type="transmembrane region" description="Helical" evidence="12">
    <location>
        <begin position="95"/>
        <end position="121"/>
    </location>
</feature>
<sequence length="135" mass="14642">MFGGALGSLLRHVVSVLTAPYSRIMPWGTIFAVNTVGSFVIAFFATLTMADGRYPMSDNMRLLVMTGICGGYTTFSTFSWQTFEFLRTGAVGRALLTVILSVVMCIGAASAGYITAVCFNFQTMQAVEVEKHKDI</sequence>
<dbReference type="PANTHER" id="PTHR28259">
    <property type="entry name" value="FLUORIDE EXPORT PROTEIN 1-RELATED"/>
    <property type="match status" value="1"/>
</dbReference>
<evidence type="ECO:0000256" key="7">
    <source>
        <dbReference type="ARBA" id="ARBA00023065"/>
    </source>
</evidence>
<keyword evidence="12" id="KW-0479">Metal-binding</keyword>
<keyword evidence="2 12" id="KW-1003">Cell membrane</keyword>
<dbReference type="EMBL" id="JAPIUZ010000001">
    <property type="protein sequence ID" value="MCX2562851.1"/>
    <property type="molecule type" value="Genomic_DNA"/>
</dbReference>
<evidence type="ECO:0000256" key="11">
    <source>
        <dbReference type="ARBA" id="ARBA00035585"/>
    </source>
</evidence>
<reference evidence="13 14" key="1">
    <citation type="submission" date="2022-11" db="EMBL/GenBank/DDBJ databases">
        <title>Genome sequencing of Acetobacter type strain.</title>
        <authorList>
            <person name="Heo J."/>
            <person name="Lee D."/>
            <person name="Han B.-H."/>
            <person name="Hong S.-B."/>
            <person name="Kwon S.-W."/>
        </authorList>
    </citation>
    <scope>NUCLEOTIDE SEQUENCE [LARGE SCALE GENOMIC DNA]</scope>
    <source>
        <strain evidence="13 14">KACC 21253</strain>
    </source>
</reference>
<evidence type="ECO:0000256" key="3">
    <source>
        <dbReference type="ARBA" id="ARBA00022519"/>
    </source>
</evidence>
<dbReference type="Pfam" id="PF02537">
    <property type="entry name" value="CRCB"/>
    <property type="match status" value="1"/>
</dbReference>
<keyword evidence="5 12" id="KW-1133">Transmembrane helix</keyword>
<comment type="similarity">
    <text evidence="10 12">Belongs to the fluoride channel Fluc/FEX (TC 1.A.43) family.</text>
</comment>
<organism evidence="13 14">
    <name type="scientific">Acetobacter thailandicus</name>
    <dbReference type="NCBI Taxonomy" id="1502842"/>
    <lineage>
        <taxon>Bacteria</taxon>
        <taxon>Pseudomonadati</taxon>
        <taxon>Pseudomonadota</taxon>
        <taxon>Alphaproteobacteria</taxon>
        <taxon>Acetobacterales</taxon>
        <taxon>Acetobacteraceae</taxon>
        <taxon>Acetobacter</taxon>
    </lineage>
</organism>
<protein>
    <recommendedName>
        <fullName evidence="12">Fluoride-specific ion channel FluC</fullName>
    </recommendedName>
</protein>
<comment type="subcellular location">
    <subcellularLocation>
        <location evidence="1 12">Cell membrane</location>
        <topology evidence="1 12">Multi-pass membrane protein</topology>
    </subcellularLocation>
</comment>
<comment type="function">
    <text evidence="12">Fluoride-specific ion channel. Important for reducing fluoride concentration in the cell, thus reducing its toxicity.</text>
</comment>
<evidence type="ECO:0000256" key="5">
    <source>
        <dbReference type="ARBA" id="ARBA00022989"/>
    </source>
</evidence>
<dbReference type="HAMAP" id="MF_00454">
    <property type="entry name" value="FluC"/>
    <property type="match status" value="1"/>
</dbReference>
<keyword evidence="6 12" id="KW-0915">Sodium</keyword>
<evidence type="ECO:0000313" key="13">
    <source>
        <dbReference type="EMBL" id="MCX2562851.1"/>
    </source>
</evidence>
<keyword evidence="8 12" id="KW-0472">Membrane</keyword>
<dbReference type="PANTHER" id="PTHR28259:SF1">
    <property type="entry name" value="FLUORIDE EXPORT PROTEIN 1-RELATED"/>
    <property type="match status" value="1"/>
</dbReference>
<evidence type="ECO:0000256" key="2">
    <source>
        <dbReference type="ARBA" id="ARBA00022475"/>
    </source>
</evidence>
<evidence type="ECO:0000256" key="12">
    <source>
        <dbReference type="HAMAP-Rule" id="MF_00454"/>
    </source>
</evidence>
<gene>
    <name evidence="12" type="primary">fluC</name>
    <name evidence="12" type="synonym">crcB</name>
    <name evidence="13" type="ORF">OQ497_02545</name>
</gene>
<keyword evidence="4 12" id="KW-0812">Transmembrane</keyword>
<dbReference type="InterPro" id="IPR003691">
    <property type="entry name" value="FluC"/>
</dbReference>